<dbReference type="AlphaFoldDB" id="A0A167JLB9"/>
<dbReference type="Proteomes" id="UP000077315">
    <property type="component" value="Unassembled WGS sequence"/>
</dbReference>
<dbReference type="PANTHER" id="PTHR46579">
    <property type="entry name" value="F5/8 TYPE C DOMAIN-CONTAINING PROTEIN-RELATED"/>
    <property type="match status" value="1"/>
</dbReference>
<sequence length="347" mass="39538">MPENPVRRTIATFVVMFASRYVVNKSAVVLIEFINKLLTIYEQDFQLPLSLPGLQRMTGFSAMTKGVKKFVVCQDCHKVYEENVSVPSHCDFVKLCVRSSCSCQLMKSSSLGALIAKRVAKKVRHWNHELKMMNTMCDIYDGAVWKELKDRGGVKFAQDSRPKEPKSEEKNYYLKPLVHELERLFVGMKIPTFECPSGANVCAALLMVACNIPAALKTSGFTSHNSTNLQNCVESKLRSEEWESASTPSERHQLESWNERCPMHNIFLGTLKRMLGWWIEEKKMSKANLITMQKTAETMVIPGKYTALTKKIGKGFLYMKTDERKSWVLVYSPVLLKGVLLPNMFKN</sequence>
<proteinExistence type="predicted"/>
<dbReference type="RefSeq" id="XP_018284278.1">
    <property type="nucleotide sequence ID" value="XM_018432948.1"/>
</dbReference>
<dbReference type="OrthoDB" id="3248986at2759"/>
<organism evidence="1 2">
    <name type="scientific">Phycomyces blakesleeanus (strain ATCC 8743b / DSM 1359 / FGSC 10004 / NBRC 33097 / NRRL 1555)</name>
    <dbReference type="NCBI Taxonomy" id="763407"/>
    <lineage>
        <taxon>Eukaryota</taxon>
        <taxon>Fungi</taxon>
        <taxon>Fungi incertae sedis</taxon>
        <taxon>Mucoromycota</taxon>
        <taxon>Mucoromycotina</taxon>
        <taxon>Mucoromycetes</taxon>
        <taxon>Mucorales</taxon>
        <taxon>Phycomycetaceae</taxon>
        <taxon>Phycomyces</taxon>
    </lineage>
</organism>
<reference evidence="2" key="1">
    <citation type="submission" date="2015-06" db="EMBL/GenBank/DDBJ databases">
        <title>Expansion of signal transduction pathways in fungi by whole-genome duplication.</title>
        <authorList>
            <consortium name="DOE Joint Genome Institute"/>
            <person name="Corrochano L.M."/>
            <person name="Kuo A."/>
            <person name="Marcet-Houben M."/>
            <person name="Polaino S."/>
            <person name="Salamov A."/>
            <person name="Villalobos J.M."/>
            <person name="Alvarez M.I."/>
            <person name="Avalos J."/>
            <person name="Benito E.P."/>
            <person name="Benoit I."/>
            <person name="Burger G."/>
            <person name="Camino L.P."/>
            <person name="Canovas D."/>
            <person name="Cerda-Olmedo E."/>
            <person name="Cheng J.-F."/>
            <person name="Dominguez A."/>
            <person name="Elias M."/>
            <person name="Eslava A.P."/>
            <person name="Glaser F."/>
            <person name="Grimwood J."/>
            <person name="Gutierrez G."/>
            <person name="Heitman J."/>
            <person name="Henrissat B."/>
            <person name="Iturriaga E.A."/>
            <person name="Lang B.F."/>
            <person name="Lavin J.L."/>
            <person name="Lee S."/>
            <person name="Li W."/>
            <person name="Lindquist E."/>
            <person name="Lopez-Garcia S."/>
            <person name="Luque E.M."/>
            <person name="Marcos A.T."/>
            <person name="Martin J."/>
            <person name="McCluskey K."/>
            <person name="Medina H.R."/>
            <person name="Miralles-Duran A."/>
            <person name="Miyazaki A."/>
            <person name="Munoz-Torres E."/>
            <person name="Oguiza J.A."/>
            <person name="Ohm R."/>
            <person name="Olmedo M."/>
            <person name="Orejas M."/>
            <person name="Ortiz-Castellanos L."/>
            <person name="Pisabarro A.G."/>
            <person name="Rodriguez-Romero J."/>
            <person name="Ruiz-Herrera J."/>
            <person name="Ruiz-Vazquez R."/>
            <person name="Sanz C."/>
            <person name="Schackwitz W."/>
            <person name="Schmutz J."/>
            <person name="Shahriari M."/>
            <person name="Shelest E."/>
            <person name="Silva-Franco F."/>
            <person name="Soanes D."/>
            <person name="Syed K."/>
            <person name="Tagua V.G."/>
            <person name="Talbot N.J."/>
            <person name="Thon M."/>
            <person name="De vries R.P."/>
            <person name="Wiebenga A."/>
            <person name="Yadav J.S."/>
            <person name="Braun E.L."/>
            <person name="Baker S."/>
            <person name="Garre V."/>
            <person name="Horwitz B."/>
            <person name="Torres-Martinez S."/>
            <person name="Idnurm A."/>
            <person name="Herrera-Estrella A."/>
            <person name="Gabaldon T."/>
            <person name="Grigoriev I.V."/>
        </authorList>
    </citation>
    <scope>NUCLEOTIDE SEQUENCE [LARGE SCALE GENOMIC DNA]</scope>
    <source>
        <strain evidence="2">NRRL 1555(-)</strain>
    </source>
</reference>
<dbReference type="EMBL" id="KV441004">
    <property type="protein sequence ID" value="OAD66238.1"/>
    <property type="molecule type" value="Genomic_DNA"/>
</dbReference>
<keyword evidence="2" id="KW-1185">Reference proteome</keyword>
<gene>
    <name evidence="1" type="ORF">PHYBLDRAFT_152562</name>
</gene>
<accession>A0A167JLB9</accession>
<protein>
    <submittedName>
        <fullName evidence="1">Uncharacterized protein</fullName>
    </submittedName>
</protein>
<evidence type="ECO:0000313" key="1">
    <source>
        <dbReference type="EMBL" id="OAD66238.1"/>
    </source>
</evidence>
<dbReference type="GeneID" id="28993854"/>
<dbReference type="VEuPathDB" id="FungiDB:PHYBLDRAFT_152562"/>
<dbReference type="PANTHER" id="PTHR46579:SF2">
    <property type="entry name" value="C2H2-TYPE DOMAIN-CONTAINING PROTEIN"/>
    <property type="match status" value="1"/>
</dbReference>
<dbReference type="InParanoid" id="A0A167JLB9"/>
<name>A0A167JLB9_PHYB8</name>
<evidence type="ECO:0000313" key="2">
    <source>
        <dbReference type="Proteomes" id="UP000077315"/>
    </source>
</evidence>